<dbReference type="CDD" id="cd11036">
    <property type="entry name" value="AknT-like"/>
    <property type="match status" value="1"/>
</dbReference>
<dbReference type="PANTHER" id="PTHR46696">
    <property type="entry name" value="P450, PUTATIVE (EUROFUNG)-RELATED"/>
    <property type="match status" value="1"/>
</dbReference>
<reference evidence="2" key="1">
    <citation type="journal article" date="2017" name="Org. Lett.">
        <title>Elucidating the Sugar Tailoring Steps in the Cytorhodin Biosynthetic Pathway.</title>
        <authorList>
            <person name="Gui C."/>
            <person name="Mo X."/>
            <person name="Gu Y.C."/>
            <person name="Ju J."/>
        </authorList>
    </citation>
    <scope>NUCLEOTIDE SEQUENCE</scope>
    <source>
        <strain evidence="2">SCSIO 1666</strain>
    </source>
</reference>
<comment type="similarity">
    <text evidence="1">Belongs to the cytochrome P450 family.</text>
</comment>
<dbReference type="GO" id="GO:0016705">
    <property type="term" value="F:oxidoreductase activity, acting on paired donors, with incorporation or reduction of molecular oxygen"/>
    <property type="evidence" value="ECO:0007669"/>
    <property type="project" value="InterPro"/>
</dbReference>
<dbReference type="InterPro" id="IPR001128">
    <property type="entry name" value="Cyt_P450"/>
</dbReference>
<dbReference type="GO" id="GO:0004497">
    <property type="term" value="F:monooxygenase activity"/>
    <property type="evidence" value="ECO:0007669"/>
    <property type="project" value="InterPro"/>
</dbReference>
<dbReference type="GO" id="GO:0020037">
    <property type="term" value="F:heme binding"/>
    <property type="evidence" value="ECO:0007669"/>
    <property type="project" value="InterPro"/>
</dbReference>
<protein>
    <submittedName>
        <fullName evidence="2">Cytochrome P450 like protein</fullName>
    </submittedName>
</protein>
<accession>A0A291NMX3</accession>
<sequence length="416" mass="43351">MLTEQTNSELGRHLLTIRGVQFIFGAQGDPFAMILRAGDGDPLGHGARAREQGLHESSAGAWVTADREVGARILGDARFSPRHAGEGPQSHPGVDVWDNPLLCHVVPLDDVHLNRDPAAYRALGEAAAPLLSAGALDARLPEIEAAYREAAAPAGERFDLYRDFAVPAALRVVADLLGLPDGTRERLPGLHTGLAAALDAGHCPQQLGTVRALFTAVAELSAELDALVGEGRATGLAALTGVPPGDAAAIGALAVVVGVEVTATAVCNAVQVLLGQPGVWERIGQEPARAGAAVREALRLAPPLRFESRIAREQVELDGTTIEEGRRVVVLVDAANRDPGAFAGPDVFDAGRADADRSLTLLGGPAAPVTEALVRVQAEAAVRVLASLRPGLRTEADVLRRMRSAVLGGILRFPVA</sequence>
<dbReference type="EMBL" id="MF773975">
    <property type="protein sequence ID" value="ATJ00751.1"/>
    <property type="molecule type" value="Genomic_DNA"/>
</dbReference>
<dbReference type="GO" id="GO:0005506">
    <property type="term" value="F:iron ion binding"/>
    <property type="evidence" value="ECO:0007669"/>
    <property type="project" value="InterPro"/>
</dbReference>
<evidence type="ECO:0000313" key="2">
    <source>
        <dbReference type="EMBL" id="ATJ00751.1"/>
    </source>
</evidence>
<dbReference type="AlphaFoldDB" id="A0A291NMX3"/>
<dbReference type="InterPro" id="IPR036396">
    <property type="entry name" value="Cyt_P450_sf"/>
</dbReference>
<dbReference type="Pfam" id="PF00067">
    <property type="entry name" value="p450"/>
    <property type="match status" value="1"/>
</dbReference>
<dbReference type="NCBIfam" id="TIGR04515">
    <property type="entry name" value="P450_rel_GT_act"/>
    <property type="match status" value="1"/>
</dbReference>
<dbReference type="PANTHER" id="PTHR46696:SF1">
    <property type="entry name" value="CYTOCHROME P450 YJIB-RELATED"/>
    <property type="match status" value="1"/>
</dbReference>
<name>A0A291NMX3_9ACTN</name>
<organism evidence="2">
    <name type="scientific">Streptomyces sp. SCSIO 1666</name>
    <dbReference type="NCBI Taxonomy" id="861528"/>
    <lineage>
        <taxon>Bacteria</taxon>
        <taxon>Bacillati</taxon>
        <taxon>Actinomycetota</taxon>
        <taxon>Actinomycetes</taxon>
        <taxon>Kitasatosporales</taxon>
        <taxon>Streptomycetaceae</taxon>
        <taxon>Streptomyces</taxon>
    </lineage>
</organism>
<dbReference type="SUPFAM" id="SSF48264">
    <property type="entry name" value="Cytochrome P450"/>
    <property type="match status" value="1"/>
</dbReference>
<evidence type="ECO:0000256" key="1">
    <source>
        <dbReference type="ARBA" id="ARBA00010617"/>
    </source>
</evidence>
<proteinExistence type="inferred from homology"/>
<dbReference type="Gene3D" id="1.10.630.10">
    <property type="entry name" value="Cytochrome P450"/>
    <property type="match status" value="1"/>
</dbReference>
<dbReference type="InterPro" id="IPR030958">
    <property type="entry name" value="P450-rel_GT_act"/>
</dbReference>